<organism evidence="2 3">
    <name type="scientific">Aerophobetes bacterium</name>
    <dbReference type="NCBI Taxonomy" id="2030807"/>
    <lineage>
        <taxon>Bacteria</taxon>
        <taxon>Candidatus Aerophobota</taxon>
    </lineage>
</organism>
<gene>
    <name evidence="2" type="ORF">COB21_00590</name>
</gene>
<proteinExistence type="predicted"/>
<protein>
    <submittedName>
        <fullName evidence="2">Uncharacterized protein</fullName>
    </submittedName>
</protein>
<feature type="region of interest" description="Disordered" evidence="1">
    <location>
        <begin position="20"/>
        <end position="41"/>
    </location>
</feature>
<accession>A0A2A4X8H1</accession>
<dbReference type="EMBL" id="NVUK01000006">
    <property type="protein sequence ID" value="PCI78365.1"/>
    <property type="molecule type" value="Genomic_DNA"/>
</dbReference>
<comment type="caution">
    <text evidence="2">The sequence shown here is derived from an EMBL/GenBank/DDBJ whole genome shotgun (WGS) entry which is preliminary data.</text>
</comment>
<evidence type="ECO:0000313" key="2">
    <source>
        <dbReference type="EMBL" id="PCI78365.1"/>
    </source>
</evidence>
<sequence>MTFFPEFNRNLTPDKIDYPQVRVNEAERERREKEPYSQWEENETSEEEISLVSALNLLLNKLSKIVRQHKKIAQSPFPTPLIYSLLDLKYFFNKIPSLPQEAFNELYEHLSSVWLDIDKQMRLSQKAKWKLVADYKILTDLLYSITVFSKNKSPPLGHFLSQEKISPPLPIPAELTMLFLTLKNDKSSSSTLSTWIKKIDLIT</sequence>
<evidence type="ECO:0000313" key="3">
    <source>
        <dbReference type="Proteomes" id="UP000218775"/>
    </source>
</evidence>
<evidence type="ECO:0000256" key="1">
    <source>
        <dbReference type="SAM" id="MobiDB-lite"/>
    </source>
</evidence>
<dbReference type="AlphaFoldDB" id="A0A2A4X8H1"/>
<feature type="compositionally biased region" description="Basic and acidic residues" evidence="1">
    <location>
        <begin position="24"/>
        <end position="35"/>
    </location>
</feature>
<dbReference type="Proteomes" id="UP000218775">
    <property type="component" value="Unassembled WGS sequence"/>
</dbReference>
<name>A0A2A4X8H1_UNCAE</name>
<reference evidence="3" key="1">
    <citation type="submission" date="2017-08" db="EMBL/GenBank/DDBJ databases">
        <title>A dynamic microbial community with high functional redundancy inhabits the cold, oxic subseafloor aquifer.</title>
        <authorList>
            <person name="Tully B.J."/>
            <person name="Wheat C.G."/>
            <person name="Glazer B.T."/>
            <person name="Huber J.A."/>
        </authorList>
    </citation>
    <scope>NUCLEOTIDE SEQUENCE [LARGE SCALE GENOMIC DNA]</scope>
</reference>